<feature type="domain" description="Mycothiol-dependent maleylpyruvate isomerase metal-binding" evidence="4">
    <location>
        <begin position="126"/>
        <end position="242"/>
    </location>
</feature>
<organism evidence="6 7">
    <name type="scientific">Embleya hyalina</name>
    <dbReference type="NCBI Taxonomy" id="516124"/>
    <lineage>
        <taxon>Bacteria</taxon>
        <taxon>Bacillati</taxon>
        <taxon>Actinomycetota</taxon>
        <taxon>Actinomycetes</taxon>
        <taxon>Kitasatosporales</taxon>
        <taxon>Streptomycetaceae</taxon>
        <taxon>Embleya</taxon>
    </lineage>
</organism>
<keyword evidence="7" id="KW-1185">Reference proteome</keyword>
<dbReference type="Gene3D" id="1.10.10.1320">
    <property type="entry name" value="Anti-sigma factor, zinc-finger domain"/>
    <property type="match status" value="1"/>
</dbReference>
<dbReference type="AlphaFoldDB" id="A0A401YDB7"/>
<evidence type="ECO:0000256" key="1">
    <source>
        <dbReference type="ARBA" id="ARBA00023015"/>
    </source>
</evidence>
<dbReference type="SUPFAM" id="SSF109854">
    <property type="entry name" value="DinB/YfiT-like putative metalloenzymes"/>
    <property type="match status" value="1"/>
</dbReference>
<feature type="domain" description="Putative zinc-finger" evidence="5">
    <location>
        <begin position="12"/>
        <end position="39"/>
    </location>
</feature>
<keyword evidence="2" id="KW-0804">Transcription</keyword>
<name>A0A401YDB7_9ACTN</name>
<accession>A0A401YDB7</accession>
<sequence length="344" mass="35947">MSDSHDRIPSVLAAWVLGVCEPTEDARVRAHLRECADCRAEADRLRAGVPGRIRNGGRPVPPPALRARTLRAAVGARAPRASVGTYAACFADAVATLDALLTEVLPGGDPATRRVIGDAGAVGEPWDVPGVLAHLIATDGVLCAALGLPEAVPSAIAAGEGPGDPDGRRTAEVLTRLRDHTLAEARTVWHDQADRLLRAAPPTGDTTAPATGDTGPRAPAARLVDAYADRAFETWIHTGDLARLFGLRAVRPIRLDQLIAYGLRALAPRLTEAPVRLVLTGRGGGEWILPTPDATPRATVTADAVEFCLLFGGRRTPASVRAHITGDHPTAHSALAAAASLARL</sequence>
<dbReference type="RefSeq" id="WP_126634953.1">
    <property type="nucleotide sequence ID" value="NZ_BIFH01000013.1"/>
</dbReference>
<reference evidence="6 7" key="1">
    <citation type="submission" date="2018-12" db="EMBL/GenBank/DDBJ databases">
        <title>Draft genome sequence of Embleya hyalina NBRC 13850T.</title>
        <authorList>
            <person name="Komaki H."/>
            <person name="Hosoyama A."/>
            <person name="Kimura A."/>
            <person name="Ichikawa N."/>
            <person name="Tamura T."/>
        </authorList>
    </citation>
    <scope>NUCLEOTIDE SEQUENCE [LARGE SCALE GENOMIC DNA]</scope>
    <source>
        <strain evidence="6 7">NBRC 13850</strain>
    </source>
</reference>
<dbReference type="Pfam" id="PF13490">
    <property type="entry name" value="zf-HC2"/>
    <property type="match status" value="1"/>
</dbReference>
<proteinExistence type="predicted"/>
<evidence type="ECO:0000256" key="2">
    <source>
        <dbReference type="ARBA" id="ARBA00023163"/>
    </source>
</evidence>
<dbReference type="InterPro" id="IPR027383">
    <property type="entry name" value="Znf_put"/>
</dbReference>
<dbReference type="EMBL" id="BIFH01000013">
    <property type="protein sequence ID" value="GCD92601.1"/>
    <property type="molecule type" value="Genomic_DNA"/>
</dbReference>
<dbReference type="Proteomes" id="UP000286931">
    <property type="component" value="Unassembled WGS sequence"/>
</dbReference>
<dbReference type="InterPro" id="IPR041916">
    <property type="entry name" value="Anti_sigma_zinc_sf"/>
</dbReference>
<comment type="caution">
    <text evidence="6">The sequence shown here is derived from an EMBL/GenBank/DDBJ whole genome shotgun (WGS) entry which is preliminary data.</text>
</comment>
<keyword evidence="1" id="KW-0805">Transcription regulation</keyword>
<evidence type="ECO:0000313" key="6">
    <source>
        <dbReference type="EMBL" id="GCD92601.1"/>
    </source>
</evidence>
<feature type="region of interest" description="Disordered" evidence="3">
    <location>
        <begin position="198"/>
        <end position="217"/>
    </location>
</feature>
<dbReference type="Pfam" id="PF11716">
    <property type="entry name" value="MDMPI_N"/>
    <property type="match status" value="1"/>
</dbReference>
<protein>
    <submittedName>
        <fullName evidence="6">Uncharacterized protein</fullName>
    </submittedName>
</protein>
<dbReference type="OrthoDB" id="4321761at2"/>
<evidence type="ECO:0000259" key="5">
    <source>
        <dbReference type="Pfam" id="PF13490"/>
    </source>
</evidence>
<gene>
    <name evidence="6" type="ORF">EHYA_00240</name>
</gene>
<evidence type="ECO:0000259" key="4">
    <source>
        <dbReference type="Pfam" id="PF11716"/>
    </source>
</evidence>
<dbReference type="InterPro" id="IPR034660">
    <property type="entry name" value="DinB/YfiT-like"/>
</dbReference>
<dbReference type="GO" id="GO:0046872">
    <property type="term" value="F:metal ion binding"/>
    <property type="evidence" value="ECO:0007669"/>
    <property type="project" value="InterPro"/>
</dbReference>
<evidence type="ECO:0000256" key="3">
    <source>
        <dbReference type="SAM" id="MobiDB-lite"/>
    </source>
</evidence>
<evidence type="ECO:0000313" key="7">
    <source>
        <dbReference type="Proteomes" id="UP000286931"/>
    </source>
</evidence>
<dbReference type="InterPro" id="IPR024344">
    <property type="entry name" value="MDMPI_metal-binding"/>
</dbReference>